<dbReference type="AlphaFoldDB" id="A0A3P6G1A3"/>
<organism evidence="1">
    <name type="scientific">Brassica oleracea</name>
    <name type="common">Wild cabbage</name>
    <dbReference type="NCBI Taxonomy" id="3712"/>
    <lineage>
        <taxon>Eukaryota</taxon>
        <taxon>Viridiplantae</taxon>
        <taxon>Streptophyta</taxon>
        <taxon>Embryophyta</taxon>
        <taxon>Tracheophyta</taxon>
        <taxon>Spermatophyta</taxon>
        <taxon>Magnoliopsida</taxon>
        <taxon>eudicotyledons</taxon>
        <taxon>Gunneridae</taxon>
        <taxon>Pentapetalae</taxon>
        <taxon>rosids</taxon>
        <taxon>malvids</taxon>
        <taxon>Brassicales</taxon>
        <taxon>Brassicaceae</taxon>
        <taxon>Brassiceae</taxon>
        <taxon>Brassica</taxon>
    </lineage>
</organism>
<sequence>MVLVDLWLVNQVVEGPWEQVLRVKDLLEIIDFS</sequence>
<reference evidence="1" key="1">
    <citation type="submission" date="2018-11" db="EMBL/GenBank/DDBJ databases">
        <authorList>
            <consortium name="Genoscope - CEA"/>
            <person name="William W."/>
        </authorList>
    </citation>
    <scope>NUCLEOTIDE SEQUENCE</scope>
</reference>
<accession>A0A3P6G1A3</accession>
<dbReference type="EMBL" id="LR031878">
    <property type="protein sequence ID" value="VDD51405.1"/>
    <property type="molecule type" value="Genomic_DNA"/>
</dbReference>
<evidence type="ECO:0000313" key="1">
    <source>
        <dbReference type="EMBL" id="VDD51405.1"/>
    </source>
</evidence>
<gene>
    <name evidence="1" type="ORF">BOLC1T03794H</name>
</gene>
<protein>
    <submittedName>
        <fullName evidence="1">Uncharacterized protein</fullName>
    </submittedName>
</protein>
<name>A0A3P6G1A3_BRAOL</name>
<proteinExistence type="predicted"/>